<protein>
    <submittedName>
        <fullName evidence="1">Uncharacterized protein</fullName>
    </submittedName>
</protein>
<name>A0A9P8PFB6_9ASCO</name>
<organism evidence="1 2">
    <name type="scientific">Ogataea polymorpha</name>
    <dbReference type="NCBI Taxonomy" id="460523"/>
    <lineage>
        <taxon>Eukaryota</taxon>
        <taxon>Fungi</taxon>
        <taxon>Dikarya</taxon>
        <taxon>Ascomycota</taxon>
        <taxon>Saccharomycotina</taxon>
        <taxon>Pichiomycetes</taxon>
        <taxon>Pichiales</taxon>
        <taxon>Pichiaceae</taxon>
        <taxon>Ogataea</taxon>
    </lineage>
</organism>
<sequence length="127" mass="14444">MRGKYFWLNLLMVKQNTVEVAVNTVVHVDSFLEGVGALGRDVYSEREARSGQKAAQFGEDVKIWELLCRKVGVQRRPENGRRRVERGFRKAASNVEHLQAVAQRRGVVKDHPRVPDGRLDSVEIFAT</sequence>
<dbReference type="AlphaFoldDB" id="A0A9P8PFB6"/>
<comment type="caution">
    <text evidence="1">The sequence shown here is derived from an EMBL/GenBank/DDBJ whole genome shotgun (WGS) entry which is preliminary data.</text>
</comment>
<gene>
    <name evidence="1" type="ORF">OGATHE_002997</name>
</gene>
<accession>A0A9P8PFB6</accession>
<evidence type="ECO:0000313" key="1">
    <source>
        <dbReference type="EMBL" id="KAH3670184.1"/>
    </source>
</evidence>
<evidence type="ECO:0000313" key="2">
    <source>
        <dbReference type="Proteomes" id="UP000788993"/>
    </source>
</evidence>
<proteinExistence type="predicted"/>
<reference evidence="1" key="1">
    <citation type="journal article" date="2021" name="Open Biol.">
        <title>Shared evolutionary footprints suggest mitochondrial oxidative damage underlies multiple complex I losses in fungi.</title>
        <authorList>
            <person name="Schikora-Tamarit M.A."/>
            <person name="Marcet-Houben M."/>
            <person name="Nosek J."/>
            <person name="Gabaldon T."/>
        </authorList>
    </citation>
    <scope>NUCLEOTIDE SEQUENCE</scope>
    <source>
        <strain evidence="1">NCAIM Y.01608</strain>
    </source>
</reference>
<reference evidence="1" key="2">
    <citation type="submission" date="2021-01" db="EMBL/GenBank/DDBJ databases">
        <authorList>
            <person name="Schikora-Tamarit M.A."/>
        </authorList>
    </citation>
    <scope>NUCLEOTIDE SEQUENCE</scope>
    <source>
        <strain evidence="1">NCAIM Y.01608</strain>
    </source>
</reference>
<keyword evidence="2" id="KW-1185">Reference proteome</keyword>
<dbReference type="Proteomes" id="UP000788993">
    <property type="component" value="Unassembled WGS sequence"/>
</dbReference>
<dbReference type="EMBL" id="JAEUBD010000983">
    <property type="protein sequence ID" value="KAH3670184.1"/>
    <property type="molecule type" value="Genomic_DNA"/>
</dbReference>